<keyword evidence="3" id="KW-0233">DNA recombination</keyword>
<evidence type="ECO:0000259" key="5">
    <source>
        <dbReference type="PROSITE" id="PS51900"/>
    </source>
</evidence>
<dbReference type="PROSITE" id="PS51900">
    <property type="entry name" value="CB"/>
    <property type="match status" value="1"/>
</dbReference>
<sequence length="321" mass="36311">MRHERQNPNARNFGLKSRDIGKAGLNALKEDIKSFSSISTMHGRWNRFCSWLKAEHQIKDIRDITLDHLQEYSSHLNERCNQQNLSASTAQNYMSAVNRVMEIARGDRTVHVAPVAEGNLPKRSGIATTNKSVTGDVHAKSLNALSPRTSALLELQRQLGLRFEESAKLDAKKALHEALLHRYINIKDGTKGGRLRTVPIQNDSQYQVLRLAATFQNGRSMITPGQSYKQFKQNAYNELKSLDITFHAERHHYAQMRYQTLSNVACPVASGIKHGIEHYRYIASTLNMSLKEAKTLDHHARMQVSQELGHGRIDVTNSYLG</sequence>
<dbReference type="Pfam" id="PF12835">
    <property type="entry name" value="Integrase_1"/>
    <property type="match status" value="1"/>
</dbReference>
<dbReference type="RefSeq" id="WP_377119906.1">
    <property type="nucleotide sequence ID" value="NZ_JBHRSD010000001.1"/>
</dbReference>
<evidence type="ECO:0000313" key="6">
    <source>
        <dbReference type="EMBL" id="MFC3031054.1"/>
    </source>
</evidence>
<keyword evidence="2 4" id="KW-0238">DNA-binding</keyword>
<evidence type="ECO:0000256" key="3">
    <source>
        <dbReference type="ARBA" id="ARBA00023172"/>
    </source>
</evidence>
<gene>
    <name evidence="6" type="ORF">ACFOEE_00720</name>
</gene>
<dbReference type="InterPro" id="IPR024456">
    <property type="entry name" value="Integrase_catalytic_putative"/>
</dbReference>
<reference evidence="7" key="1">
    <citation type="journal article" date="2019" name="Int. J. Syst. Evol. Microbiol.">
        <title>The Global Catalogue of Microorganisms (GCM) 10K type strain sequencing project: providing services to taxonomists for standard genome sequencing and annotation.</title>
        <authorList>
            <consortium name="The Broad Institute Genomics Platform"/>
            <consortium name="The Broad Institute Genome Sequencing Center for Infectious Disease"/>
            <person name="Wu L."/>
            <person name="Ma J."/>
        </authorList>
    </citation>
    <scope>NUCLEOTIDE SEQUENCE [LARGE SCALE GENOMIC DNA]</scope>
    <source>
        <strain evidence="7">KCTC 42730</strain>
    </source>
</reference>
<organism evidence="6 7">
    <name type="scientific">Pseudoalteromonas fenneropenaei</name>
    <dbReference type="NCBI Taxonomy" id="1737459"/>
    <lineage>
        <taxon>Bacteria</taxon>
        <taxon>Pseudomonadati</taxon>
        <taxon>Pseudomonadota</taxon>
        <taxon>Gammaproteobacteria</taxon>
        <taxon>Alteromonadales</taxon>
        <taxon>Pseudoalteromonadaceae</taxon>
        <taxon>Pseudoalteromonas</taxon>
    </lineage>
</organism>
<dbReference type="InterPro" id="IPR013762">
    <property type="entry name" value="Integrase-like_cat_sf"/>
</dbReference>
<accession>A0ABV7CCG0</accession>
<dbReference type="InterPro" id="IPR010998">
    <property type="entry name" value="Integrase_recombinase_N"/>
</dbReference>
<feature type="domain" description="Core-binding (CB)" evidence="5">
    <location>
        <begin position="26"/>
        <end position="105"/>
    </location>
</feature>
<dbReference type="Gene3D" id="1.10.150.130">
    <property type="match status" value="1"/>
</dbReference>
<dbReference type="InterPro" id="IPR011010">
    <property type="entry name" value="DNA_brk_join_enz"/>
</dbReference>
<evidence type="ECO:0000256" key="4">
    <source>
        <dbReference type="PROSITE-ProRule" id="PRU01248"/>
    </source>
</evidence>
<keyword evidence="7" id="KW-1185">Reference proteome</keyword>
<keyword evidence="1" id="KW-0229">DNA integration</keyword>
<evidence type="ECO:0000256" key="2">
    <source>
        <dbReference type="ARBA" id="ARBA00023125"/>
    </source>
</evidence>
<dbReference type="Proteomes" id="UP001595453">
    <property type="component" value="Unassembled WGS sequence"/>
</dbReference>
<dbReference type="SUPFAM" id="SSF56349">
    <property type="entry name" value="DNA breaking-rejoining enzymes"/>
    <property type="match status" value="1"/>
</dbReference>
<evidence type="ECO:0000313" key="7">
    <source>
        <dbReference type="Proteomes" id="UP001595453"/>
    </source>
</evidence>
<evidence type="ECO:0000256" key="1">
    <source>
        <dbReference type="ARBA" id="ARBA00022908"/>
    </source>
</evidence>
<comment type="caution">
    <text evidence="6">The sequence shown here is derived from an EMBL/GenBank/DDBJ whole genome shotgun (WGS) entry which is preliminary data.</text>
</comment>
<dbReference type="Gene3D" id="1.10.443.10">
    <property type="entry name" value="Intergrase catalytic core"/>
    <property type="match status" value="1"/>
</dbReference>
<dbReference type="InterPro" id="IPR044068">
    <property type="entry name" value="CB"/>
</dbReference>
<name>A0ABV7CCG0_9GAMM</name>
<dbReference type="EMBL" id="JBHRSD010000001">
    <property type="protein sequence ID" value="MFC3031054.1"/>
    <property type="molecule type" value="Genomic_DNA"/>
</dbReference>
<proteinExistence type="predicted"/>
<protein>
    <submittedName>
        <fullName evidence="6">Integrase domain-containing protein</fullName>
    </submittedName>
</protein>